<dbReference type="AlphaFoldDB" id="A0A7H9AQM4"/>
<dbReference type="InterPro" id="IPR011256">
    <property type="entry name" value="Reg_factor_effector_dom_sf"/>
</dbReference>
<dbReference type="RefSeq" id="WP_179242020.1">
    <property type="nucleotide sequence ID" value="NZ_CP058595.1"/>
</dbReference>
<dbReference type="EMBL" id="CP058595">
    <property type="protein sequence ID" value="QLG45733.1"/>
    <property type="molecule type" value="Genomic_DNA"/>
</dbReference>
<evidence type="ECO:0000313" key="3">
    <source>
        <dbReference type="Proteomes" id="UP000509302"/>
    </source>
</evidence>
<dbReference type="Proteomes" id="UP000509302">
    <property type="component" value="Chromosome"/>
</dbReference>
<evidence type="ECO:0000259" key="1">
    <source>
        <dbReference type="Pfam" id="PF06445"/>
    </source>
</evidence>
<name>A0A7H9AQM4_9FLAO</name>
<evidence type="ECO:0000313" key="2">
    <source>
        <dbReference type="EMBL" id="QLG45733.1"/>
    </source>
</evidence>
<organism evidence="2 3">
    <name type="scientific">Costertonia aggregata</name>
    <dbReference type="NCBI Taxonomy" id="343403"/>
    <lineage>
        <taxon>Bacteria</taxon>
        <taxon>Pseudomonadati</taxon>
        <taxon>Bacteroidota</taxon>
        <taxon>Flavobacteriia</taxon>
        <taxon>Flavobacteriales</taxon>
        <taxon>Flavobacteriaceae</taxon>
        <taxon>Costertonia</taxon>
    </lineage>
</organism>
<sequence>MKKKIALLFGFIILAGSIWYLFIKPFDYLVTFKVKALPGTINQTIKTWAVSSDNITTVQQKDIHTISQRIKFGDSIHHYDFEIVQLNDTVSKIKVFIKDKENSFQNKLTIPFADTPFEENCIKTVKDLSRTIIDHLGDFKVTVVGEENIAPKFCAYVPLKGTQLQKASGMMKNYSLLSGYLAGKNIELDGNPLVEITKWDVATDSIYYNFCFPVIKPDTIPQNSIIQFKEIKSSKAVKAIYNGNYISSDRAWYALQQYAKNEGLETVEKPLEIFYNNPGLSSNELEWKAEIFMPLKPKS</sequence>
<protein>
    <submittedName>
        <fullName evidence="2">AraC family transcriptional regulator</fullName>
    </submittedName>
</protein>
<accession>A0A7H9AQM4</accession>
<keyword evidence="3" id="KW-1185">Reference proteome</keyword>
<gene>
    <name evidence="2" type="ORF">HYG79_10360</name>
</gene>
<reference evidence="2 3" key="1">
    <citation type="journal article" date="2006" name="Int. J. Syst. Evol. Microbiol.">
        <title>Costertonia aggregata gen. nov., sp. nov., a mesophilic marine bacterium of the family Flavobacteriaceae, isolated from a mature biofilm.</title>
        <authorList>
            <person name="Kwon K.K."/>
            <person name="Lee Y.K."/>
            <person name="Lee H.K."/>
        </authorList>
    </citation>
    <scope>NUCLEOTIDE SEQUENCE [LARGE SCALE GENOMIC DNA]</scope>
    <source>
        <strain evidence="2 3">KCCM 42265</strain>
    </source>
</reference>
<dbReference type="SUPFAM" id="SSF55136">
    <property type="entry name" value="Probable bacterial effector-binding domain"/>
    <property type="match status" value="1"/>
</dbReference>
<dbReference type="InterPro" id="IPR029442">
    <property type="entry name" value="GyrI-like"/>
</dbReference>
<dbReference type="Gene3D" id="3.20.80.10">
    <property type="entry name" value="Regulatory factor, effector binding domain"/>
    <property type="match status" value="1"/>
</dbReference>
<proteinExistence type="predicted"/>
<dbReference type="Pfam" id="PF06445">
    <property type="entry name" value="GyrI-like"/>
    <property type="match status" value="1"/>
</dbReference>
<dbReference type="KEGG" id="cagg:HYG79_10360"/>
<feature type="domain" description="GyrI-like small molecule binding" evidence="1">
    <location>
        <begin position="189"/>
        <end position="296"/>
    </location>
</feature>